<dbReference type="AlphaFoldDB" id="K8ZKJ5"/>
<dbReference type="Pfam" id="PF00482">
    <property type="entry name" value="T2SSF"/>
    <property type="match status" value="2"/>
</dbReference>
<accession>K8ZKJ5</accession>
<feature type="transmembrane region" description="Helical" evidence="7">
    <location>
        <begin position="97"/>
        <end position="120"/>
    </location>
</feature>
<comment type="similarity">
    <text evidence="2">Belongs to the GSP F family.</text>
</comment>
<dbReference type="STRING" id="1234409.C683_1079"/>
<evidence type="ECO:0000256" key="3">
    <source>
        <dbReference type="ARBA" id="ARBA00022475"/>
    </source>
</evidence>
<feature type="transmembrane region" description="Helical" evidence="7">
    <location>
        <begin position="291"/>
        <end position="316"/>
    </location>
</feature>
<protein>
    <submittedName>
        <fullName evidence="9">Late competence protein ComGB, access of DNA to ComEA</fullName>
    </submittedName>
</protein>
<evidence type="ECO:0000256" key="5">
    <source>
        <dbReference type="ARBA" id="ARBA00022989"/>
    </source>
</evidence>
<feature type="transmembrane region" description="Helical" evidence="7">
    <location>
        <begin position="140"/>
        <end position="162"/>
    </location>
</feature>
<dbReference type="InterPro" id="IPR042094">
    <property type="entry name" value="T2SS_GspF_sf"/>
</dbReference>
<dbReference type="NCBIfam" id="NF041012">
    <property type="entry name" value="T4P_ComGB"/>
    <property type="match status" value="1"/>
</dbReference>
<evidence type="ECO:0000313" key="9">
    <source>
        <dbReference type="EMBL" id="EKU27083.1"/>
    </source>
</evidence>
<dbReference type="PANTHER" id="PTHR30012">
    <property type="entry name" value="GENERAL SECRETION PATHWAY PROTEIN"/>
    <property type="match status" value="1"/>
</dbReference>
<organism evidence="9 10">
    <name type="scientific">Catellicoccus marimammalium M35/04/3</name>
    <dbReference type="NCBI Taxonomy" id="1234409"/>
    <lineage>
        <taxon>Bacteria</taxon>
        <taxon>Bacillati</taxon>
        <taxon>Bacillota</taxon>
        <taxon>Bacilli</taxon>
        <taxon>Lactobacillales</taxon>
        <taxon>Enterococcaceae</taxon>
        <taxon>Catellicoccus</taxon>
    </lineage>
</organism>
<proteinExistence type="inferred from homology"/>
<evidence type="ECO:0000256" key="6">
    <source>
        <dbReference type="ARBA" id="ARBA00023136"/>
    </source>
</evidence>
<keyword evidence="3" id="KW-1003">Cell membrane</keyword>
<evidence type="ECO:0000256" key="2">
    <source>
        <dbReference type="ARBA" id="ARBA00005745"/>
    </source>
</evidence>
<comment type="caution">
    <text evidence="9">The sequence shown here is derived from an EMBL/GenBank/DDBJ whole genome shotgun (WGS) entry which is preliminary data.</text>
</comment>
<evidence type="ECO:0000256" key="4">
    <source>
        <dbReference type="ARBA" id="ARBA00022692"/>
    </source>
</evidence>
<keyword evidence="4 7" id="KW-0812">Transmembrane</keyword>
<feature type="domain" description="Type II secretion system protein GspF" evidence="8">
    <location>
        <begin position="192"/>
        <end position="314"/>
    </location>
</feature>
<dbReference type="Proteomes" id="UP000016057">
    <property type="component" value="Unassembled WGS sequence"/>
</dbReference>
<dbReference type="InterPro" id="IPR047692">
    <property type="entry name" value="T4P_ComGB"/>
</dbReference>
<evidence type="ECO:0000256" key="7">
    <source>
        <dbReference type="SAM" id="Phobius"/>
    </source>
</evidence>
<dbReference type="InterPro" id="IPR018076">
    <property type="entry name" value="T2SS_GspF_dom"/>
</dbReference>
<comment type="subcellular location">
    <subcellularLocation>
        <location evidence="1">Cell membrane</location>
        <topology evidence="1">Multi-pass membrane protein</topology>
    </subcellularLocation>
</comment>
<keyword evidence="6 7" id="KW-0472">Membrane</keyword>
<name>K8ZKJ5_9ENTE</name>
<feature type="domain" description="Type II secretion system protein GspF" evidence="8">
    <location>
        <begin position="2"/>
        <end position="121"/>
    </location>
</feature>
<evidence type="ECO:0000256" key="1">
    <source>
        <dbReference type="ARBA" id="ARBA00004651"/>
    </source>
</evidence>
<sequence length="319" mass="37173">MQLSDLLQHGFTLQEGISFLQKIAPKESEREAVLQVIWQELGKGVPLYQVFQKAHFSALTVSKIKLALLSGNLSEQLSSIAKQAQMKEKKWKTFIQLISYPFILVFFLLSIMMTIKYLLLPNLPVQEMKHQFGYQLIDHFPQILLWTLVFILLIAQGIKLVLQKQSPLQQLQWWCRIPLIRSLVRYSITITFCEEWGNLLNLGIETKKSLEYLQEQGNLPWIQELACTLMSGMQHGQTMLEQLEKYTVFQPSLFVLLQQGEAKGNLGSELLMYAEECFQEMMHKIDMYLQWLQPIIFLSIGLMIISLYILLLFPMYDLF</sequence>
<keyword evidence="10" id="KW-1185">Reference proteome</keyword>
<dbReference type="eggNOG" id="COG1459">
    <property type="taxonomic scope" value="Bacteria"/>
</dbReference>
<gene>
    <name evidence="9" type="ORF">C683_1079</name>
</gene>
<dbReference type="Gene3D" id="1.20.81.30">
    <property type="entry name" value="Type II secretion system (T2SS), domain F"/>
    <property type="match status" value="2"/>
</dbReference>
<keyword evidence="5 7" id="KW-1133">Transmembrane helix</keyword>
<evidence type="ECO:0000313" key="10">
    <source>
        <dbReference type="Proteomes" id="UP000016057"/>
    </source>
</evidence>
<dbReference type="PANTHER" id="PTHR30012:SF0">
    <property type="entry name" value="TYPE II SECRETION SYSTEM PROTEIN F-RELATED"/>
    <property type="match status" value="1"/>
</dbReference>
<dbReference type="EMBL" id="AMYT01000021">
    <property type="protein sequence ID" value="EKU27083.1"/>
    <property type="molecule type" value="Genomic_DNA"/>
</dbReference>
<reference evidence="9 10" key="1">
    <citation type="journal article" date="2013" name="Genome Announc.">
        <title>Draft Genome Sequence of Catellicoccus marimammalium, a Novel Species Commonly Found in Gull Feces.</title>
        <authorList>
            <person name="Weigand M.R."/>
            <person name="Ryu H."/>
            <person name="Bozcek L."/>
            <person name="Konstantinidis K.T."/>
            <person name="Santo Domingo J.W."/>
        </authorList>
    </citation>
    <scope>NUCLEOTIDE SEQUENCE [LARGE SCALE GENOMIC DNA]</scope>
    <source>
        <strain evidence="9 10">M35/04/3</strain>
    </source>
</reference>
<evidence type="ECO:0000259" key="8">
    <source>
        <dbReference type="Pfam" id="PF00482"/>
    </source>
</evidence>
<dbReference type="InterPro" id="IPR003004">
    <property type="entry name" value="GspF/PilC"/>
</dbReference>
<dbReference type="GO" id="GO:0005886">
    <property type="term" value="C:plasma membrane"/>
    <property type="evidence" value="ECO:0007669"/>
    <property type="project" value="UniProtKB-SubCell"/>
</dbReference>